<name>X1TYQ7_9ZZZZ</name>
<evidence type="ECO:0000313" key="1">
    <source>
        <dbReference type="EMBL" id="GAJ10409.1"/>
    </source>
</evidence>
<reference evidence="1" key="1">
    <citation type="journal article" date="2014" name="Front. Microbiol.">
        <title>High frequency of phylogenetically diverse reductive dehalogenase-homologous genes in deep subseafloor sedimentary metagenomes.</title>
        <authorList>
            <person name="Kawai M."/>
            <person name="Futagami T."/>
            <person name="Toyoda A."/>
            <person name="Takaki Y."/>
            <person name="Nishi S."/>
            <person name="Hori S."/>
            <person name="Arai W."/>
            <person name="Tsubouchi T."/>
            <person name="Morono Y."/>
            <person name="Uchiyama I."/>
            <person name="Ito T."/>
            <person name="Fujiyama A."/>
            <person name="Inagaki F."/>
            <person name="Takami H."/>
        </authorList>
    </citation>
    <scope>NUCLEOTIDE SEQUENCE</scope>
    <source>
        <strain evidence="1">Expedition CK06-06</strain>
    </source>
</reference>
<dbReference type="GO" id="GO:0097367">
    <property type="term" value="F:carbohydrate derivative binding"/>
    <property type="evidence" value="ECO:0007669"/>
    <property type="project" value="InterPro"/>
</dbReference>
<comment type="caution">
    <text evidence="1">The sequence shown here is derived from an EMBL/GenBank/DDBJ whole genome shotgun (WGS) entry which is preliminary data.</text>
</comment>
<dbReference type="GO" id="GO:1901135">
    <property type="term" value="P:carbohydrate derivative metabolic process"/>
    <property type="evidence" value="ECO:0007669"/>
    <property type="project" value="InterPro"/>
</dbReference>
<dbReference type="SUPFAM" id="SSF53697">
    <property type="entry name" value="SIS domain"/>
    <property type="match status" value="1"/>
</dbReference>
<gene>
    <name evidence="1" type="ORF">S12H4_52748</name>
</gene>
<feature type="non-terminal residue" evidence="1">
    <location>
        <position position="85"/>
    </location>
</feature>
<organism evidence="1">
    <name type="scientific">marine sediment metagenome</name>
    <dbReference type="NCBI Taxonomy" id="412755"/>
    <lineage>
        <taxon>unclassified sequences</taxon>
        <taxon>metagenomes</taxon>
        <taxon>ecological metagenomes</taxon>
    </lineage>
</organism>
<proteinExistence type="predicted"/>
<dbReference type="EMBL" id="BARW01033499">
    <property type="protein sequence ID" value="GAJ10409.1"/>
    <property type="molecule type" value="Genomic_DNA"/>
</dbReference>
<sequence>MTGNMSNRGSNTYREIMSQPQVWAEAIDVFRSKAQALSQLWNRNPAEQVIFSGCGSTYYLSVTAAAIFQYLTGVPAQSFPASELV</sequence>
<dbReference type="InterPro" id="IPR046348">
    <property type="entry name" value="SIS_dom_sf"/>
</dbReference>
<protein>
    <recommendedName>
        <fullName evidence="2">SIS domain-containing protein</fullName>
    </recommendedName>
</protein>
<dbReference type="AlphaFoldDB" id="X1TYQ7"/>
<evidence type="ECO:0008006" key="2">
    <source>
        <dbReference type="Google" id="ProtNLM"/>
    </source>
</evidence>
<accession>X1TYQ7</accession>
<dbReference type="Gene3D" id="3.40.50.10490">
    <property type="entry name" value="Glucose-6-phosphate isomerase like protein, domain 1"/>
    <property type="match status" value="1"/>
</dbReference>